<organism evidence="2 3">
    <name type="scientific">Hoeflea alexandrii</name>
    <dbReference type="NCBI Taxonomy" id="288436"/>
    <lineage>
        <taxon>Bacteria</taxon>
        <taxon>Pseudomonadati</taxon>
        <taxon>Pseudomonadota</taxon>
        <taxon>Alphaproteobacteria</taxon>
        <taxon>Hyphomicrobiales</taxon>
        <taxon>Rhizobiaceae</taxon>
        <taxon>Hoeflea</taxon>
    </lineage>
</organism>
<dbReference type="RefSeq" id="WP_252914274.1">
    <property type="nucleotide sequence ID" value="NZ_JAAAML010000001.1"/>
</dbReference>
<accession>A0ABT1CKI4</accession>
<feature type="domain" description="N-acetyltransferase" evidence="1">
    <location>
        <begin position="56"/>
        <end position="135"/>
    </location>
</feature>
<evidence type="ECO:0000313" key="3">
    <source>
        <dbReference type="Proteomes" id="UP001320715"/>
    </source>
</evidence>
<keyword evidence="3" id="KW-1185">Reference proteome</keyword>
<dbReference type="Gene3D" id="3.40.630.30">
    <property type="match status" value="1"/>
</dbReference>
<sequence length="192" mass="20607">MTSDLMSFSEKSFVVEDEAEGDRLAREALLDCAMGPGRRRKSSEKLRNGRLPSSGLAFVVRNGTGQVIGTVRLWDVAAGGRSLLLLGPLAVDASSEGKGIGSVLMRHAITRAKEQGHGAIILVGDAPYYQRFGFSAGKTGSLMMPGPVERDRLLGVDLKPGYLDGLAGLLVASGRRWLRRNNRDNARELQAA</sequence>
<dbReference type="EMBL" id="JAAAML010000001">
    <property type="protein sequence ID" value="MCO6406713.1"/>
    <property type="molecule type" value="Genomic_DNA"/>
</dbReference>
<comment type="caution">
    <text evidence="2">The sequence shown here is derived from an EMBL/GenBank/DDBJ whole genome shotgun (WGS) entry which is preliminary data.</text>
</comment>
<dbReference type="SUPFAM" id="SSF55729">
    <property type="entry name" value="Acyl-CoA N-acyltransferases (Nat)"/>
    <property type="match status" value="1"/>
</dbReference>
<gene>
    <name evidence="2" type="ORF">GTW23_00885</name>
</gene>
<protein>
    <submittedName>
        <fullName evidence="2">GNAT family N-acetyltransferase</fullName>
    </submittedName>
</protein>
<dbReference type="InterPro" id="IPR016181">
    <property type="entry name" value="Acyl_CoA_acyltransferase"/>
</dbReference>
<dbReference type="CDD" id="cd04301">
    <property type="entry name" value="NAT_SF"/>
    <property type="match status" value="1"/>
</dbReference>
<dbReference type="Proteomes" id="UP001320715">
    <property type="component" value="Unassembled WGS sequence"/>
</dbReference>
<dbReference type="InterPro" id="IPR000182">
    <property type="entry name" value="GNAT_dom"/>
</dbReference>
<dbReference type="Pfam" id="PF13508">
    <property type="entry name" value="Acetyltransf_7"/>
    <property type="match status" value="1"/>
</dbReference>
<proteinExistence type="predicted"/>
<reference evidence="2 3" key="1">
    <citation type="submission" date="2020-01" db="EMBL/GenBank/DDBJ databases">
        <title>Genomes of bacteria type strains.</title>
        <authorList>
            <person name="Chen J."/>
            <person name="Zhu S."/>
            <person name="Yang J."/>
        </authorList>
    </citation>
    <scope>NUCLEOTIDE SEQUENCE [LARGE SCALE GENOMIC DNA]</scope>
    <source>
        <strain evidence="2 3">DSM 16655</strain>
    </source>
</reference>
<evidence type="ECO:0000313" key="2">
    <source>
        <dbReference type="EMBL" id="MCO6406713.1"/>
    </source>
</evidence>
<evidence type="ECO:0000259" key="1">
    <source>
        <dbReference type="Pfam" id="PF13508"/>
    </source>
</evidence>
<name>A0ABT1CKI4_9HYPH</name>